<evidence type="ECO:0000313" key="1">
    <source>
        <dbReference type="EMBL" id="BBN97520.1"/>
    </source>
</evidence>
<dbReference type="Proteomes" id="UP000326951">
    <property type="component" value="Chromosome"/>
</dbReference>
<name>A0A5K7WYI1_9BACL</name>
<protein>
    <submittedName>
        <fullName evidence="1">Uncharacterized protein</fullName>
    </submittedName>
</protein>
<evidence type="ECO:0000313" key="2">
    <source>
        <dbReference type="Proteomes" id="UP000326951"/>
    </source>
</evidence>
<sequence length="76" mass="8726">MSNDVERGTVWFSSLFIHKKPLCIAEKEQAVINVFCIIIASYYVGRRDVIKVVRENKKISPTEKKQGTGRLFIVKV</sequence>
<reference evidence="1 2" key="1">
    <citation type="submission" date="2019-09" db="EMBL/GenBank/DDBJ databases">
        <title>Complete genome sequence of Sporolactobacillus terrae 70-3.</title>
        <authorList>
            <person name="Tanaka N."/>
            <person name="Shiwa Y."/>
            <person name="Fujita N."/>
            <person name="Tanasupawat S."/>
        </authorList>
    </citation>
    <scope>NUCLEOTIDE SEQUENCE [LARGE SCALE GENOMIC DNA]</scope>
    <source>
        <strain evidence="1 2">70-3</strain>
    </source>
</reference>
<organism evidence="1 2">
    <name type="scientific">Sporolactobacillus terrae</name>
    <dbReference type="NCBI Taxonomy" id="269673"/>
    <lineage>
        <taxon>Bacteria</taxon>
        <taxon>Bacillati</taxon>
        <taxon>Bacillota</taxon>
        <taxon>Bacilli</taxon>
        <taxon>Bacillales</taxon>
        <taxon>Sporolactobacillaceae</taxon>
        <taxon>Sporolactobacillus</taxon>
    </lineage>
</organism>
<dbReference type="AlphaFoldDB" id="A0A5K7WYI1"/>
<accession>A0A5K7WYI1</accession>
<proteinExistence type="predicted"/>
<gene>
    <name evidence="1" type="ORF">St703_02250</name>
</gene>
<dbReference type="EMBL" id="AP021853">
    <property type="protein sequence ID" value="BBN97520.1"/>
    <property type="molecule type" value="Genomic_DNA"/>
</dbReference>